<proteinExistence type="predicted"/>
<dbReference type="VEuPathDB" id="CryptoDB:Vbra_16430"/>
<dbReference type="PhylomeDB" id="A0A0G4FXZ7"/>
<keyword evidence="2" id="KW-1185">Reference proteome</keyword>
<organism evidence="1 2">
    <name type="scientific">Vitrella brassicaformis (strain CCMP3155)</name>
    <dbReference type="NCBI Taxonomy" id="1169540"/>
    <lineage>
        <taxon>Eukaryota</taxon>
        <taxon>Sar</taxon>
        <taxon>Alveolata</taxon>
        <taxon>Colpodellida</taxon>
        <taxon>Vitrellaceae</taxon>
        <taxon>Vitrella</taxon>
    </lineage>
</organism>
<evidence type="ECO:0000313" key="2">
    <source>
        <dbReference type="Proteomes" id="UP000041254"/>
    </source>
</evidence>
<dbReference type="Proteomes" id="UP000041254">
    <property type="component" value="Unassembled WGS sequence"/>
</dbReference>
<dbReference type="EMBL" id="CDMY01000524">
    <property type="protein sequence ID" value="CEM20307.1"/>
    <property type="molecule type" value="Genomic_DNA"/>
</dbReference>
<gene>
    <name evidence="1" type="ORF">Vbra_16430</name>
</gene>
<dbReference type="AlphaFoldDB" id="A0A0G4FXZ7"/>
<sequence>MQAGRRLPREDLILISGFGVWPLFSNSISMEAGAQCRQLDIDCSRAADRAFWQAMPVNVAKRWGGRMPKLTRTWCCHPAGEGAWCLDVITALIEGHTEARRAMVAEKRREAERRGEEADIADGSLTAITFEAAELSQEEMLSVGRINPILPPVHAPPPSLPALTSISGLTAHHRGIGSRGWRVPSLQRVQAHEHVDTLGPLVSSSRCLRAFDVSSTVDQKAEVLEQVPVAAERHQGPLANLEGIGPIETRGVLFNLQELDGWASELQLILVARGCCRSLRSLKVKLVDEAMVSHPVFLFAEDLQEFANAVCVDNVPLTLTGGVGIFDLVLLQSALFPPASSPILKTVLRQLAQQAAQVSVGLNSTLSTPLDTPTPAMLDLARGLAFDKATRVLVANIDSLLQAPAAPPAPAPGLAAVAIIEEMQPIPQASALVISERMTAAVGIELASKMPNLQQLLVNSIPKGEAVRIADAIGCDSRSGELSLVHLVPAGVTDVVEFACRSLRSLMQLSCEMVVLNLLGLDAATRDLLESAVPDHEQLAYVCGTIIVLQHDDNKLSIAHRRS</sequence>
<reference evidence="1 2" key="1">
    <citation type="submission" date="2014-11" db="EMBL/GenBank/DDBJ databases">
        <authorList>
            <person name="Zhu J."/>
            <person name="Qi W."/>
            <person name="Song R."/>
        </authorList>
    </citation>
    <scope>NUCLEOTIDE SEQUENCE [LARGE SCALE GENOMIC DNA]</scope>
</reference>
<name>A0A0G4FXZ7_VITBC</name>
<protein>
    <submittedName>
        <fullName evidence="1">Uncharacterized protein</fullName>
    </submittedName>
</protein>
<dbReference type="InParanoid" id="A0A0G4FXZ7"/>
<evidence type="ECO:0000313" key="1">
    <source>
        <dbReference type="EMBL" id="CEM20307.1"/>
    </source>
</evidence>
<accession>A0A0G4FXZ7</accession>